<dbReference type="STRING" id="502780.A0A0A0HVY6"/>
<feature type="region of interest" description="Disordered" evidence="5">
    <location>
        <begin position="76"/>
        <end position="99"/>
    </location>
</feature>
<dbReference type="FunFam" id="3.40.50.2300:FF:000146">
    <property type="entry name" value="Putative two-component response regulator SSK1p"/>
    <property type="match status" value="1"/>
</dbReference>
<feature type="region of interest" description="Disordered" evidence="5">
    <location>
        <begin position="21"/>
        <end position="44"/>
    </location>
</feature>
<dbReference type="eggNOG" id="KOG0519">
    <property type="taxonomic scope" value="Eukaryota"/>
</dbReference>
<feature type="region of interest" description="Disordered" evidence="5">
    <location>
        <begin position="111"/>
        <end position="159"/>
    </location>
</feature>
<dbReference type="Proteomes" id="UP000001628">
    <property type="component" value="Unassembled WGS sequence"/>
</dbReference>
<reference evidence="7 8" key="1">
    <citation type="journal article" date="2011" name="PLoS Genet.">
        <title>Comparative genomic analysis of human fungal pathogens causing paracoccidioidomycosis.</title>
        <authorList>
            <person name="Desjardins C.A."/>
            <person name="Champion M.D."/>
            <person name="Holder J.W."/>
            <person name="Muszewska A."/>
            <person name="Goldberg J."/>
            <person name="Bailao A.M."/>
            <person name="Brigido M.M."/>
            <person name="Ferreira M.E."/>
            <person name="Garcia A.M."/>
            <person name="Grynberg M."/>
            <person name="Gujja S."/>
            <person name="Heiman D.I."/>
            <person name="Henn M.R."/>
            <person name="Kodira C.D."/>
            <person name="Leon-Narvaez H."/>
            <person name="Longo L.V."/>
            <person name="Ma L.J."/>
            <person name="Malavazi I."/>
            <person name="Matsuo A.L."/>
            <person name="Morais F.V."/>
            <person name="Pereira M."/>
            <person name="Rodriguez-Brito S."/>
            <person name="Sakthikumar S."/>
            <person name="Salem-Izacc S.M."/>
            <person name="Sykes S.M."/>
            <person name="Teixeira M.M."/>
            <person name="Vallejo M.C."/>
            <person name="Walter M.E."/>
            <person name="Yandava C."/>
            <person name="Young S."/>
            <person name="Zeng Q."/>
            <person name="Zucker J."/>
            <person name="Felipe M.S."/>
            <person name="Goldman G.H."/>
            <person name="Haas B.J."/>
            <person name="McEwen J.G."/>
            <person name="Nino-Vega G."/>
            <person name="Puccia R."/>
            <person name="San-Blas G."/>
            <person name="Soares C.M."/>
            <person name="Birren B.W."/>
            <person name="Cuomo C.A."/>
        </authorList>
    </citation>
    <scope>NUCLEOTIDE SEQUENCE [LARGE SCALE GENOMIC DNA]</scope>
    <source>
        <strain evidence="7 8">Pb18</strain>
    </source>
</reference>
<evidence type="ECO:0000313" key="7">
    <source>
        <dbReference type="EMBL" id="KGM91595.1"/>
    </source>
</evidence>
<dbReference type="SUPFAM" id="SSF52172">
    <property type="entry name" value="CheY-like"/>
    <property type="match status" value="1"/>
</dbReference>
<evidence type="ECO:0000256" key="1">
    <source>
        <dbReference type="ARBA" id="ARBA00022553"/>
    </source>
</evidence>
<feature type="region of interest" description="Disordered" evidence="5">
    <location>
        <begin position="698"/>
        <end position="720"/>
    </location>
</feature>
<dbReference type="RefSeq" id="XP_010762918.1">
    <property type="nucleotide sequence ID" value="XM_010764616.1"/>
</dbReference>
<dbReference type="CDD" id="cd17546">
    <property type="entry name" value="REC_hyHK_CKI1_RcsC-like"/>
    <property type="match status" value="1"/>
</dbReference>
<evidence type="ECO:0000256" key="2">
    <source>
        <dbReference type="ARBA" id="ARBA00023012"/>
    </source>
</evidence>
<organism evidence="7 8">
    <name type="scientific">Paracoccidioides brasiliensis (strain Pb18)</name>
    <dbReference type="NCBI Taxonomy" id="502780"/>
    <lineage>
        <taxon>Eukaryota</taxon>
        <taxon>Fungi</taxon>
        <taxon>Dikarya</taxon>
        <taxon>Ascomycota</taxon>
        <taxon>Pezizomycotina</taxon>
        <taxon>Eurotiomycetes</taxon>
        <taxon>Eurotiomycetidae</taxon>
        <taxon>Onygenales</taxon>
        <taxon>Ajellomycetaceae</taxon>
        <taxon>Paracoccidioides</taxon>
    </lineage>
</organism>
<sequence length="956" mass="102908">MPMPMDRERRLSRFTAKLLRRSSSSSANFVAPNSSNPNSNTTSTNITTANIIAARNSSNSNSTTSVNLNKPNAHTAAHTTTHTASHTGSITPPPSARIPEDDQLQLQQLQLQPQPPHRAFSSNSPCEPSLGSSFKSPTNDSSNILSQLTPRRLQSGDETRTLSIRSTTIQHQNQDPNLAHDPLRQSTLDKENDEVADEHVNQLPAVSFPVSAAVDADHEAGGSSDRSSSSSSRALDPKEDRLPFRALEEFSFSRSSSSAKGKSSIFRSSRQPLPLASAASSPSLNVVDESRQQQNISVSSATSSKTTTTVKPVPRPSIAVRRQSLVPSSQQRLISTLLEPSSFGGGDYFSGGLPAIHREMINRKIWVRRPNSSPTLVTVTEDDLVDDLRDVILKKYSNSLGRTFDSPDIIIKLVPRELTSRPSSQERVLGPEEPVGRTLDTFYPGGQTVDEALIIDVSQRRTPKPSPRQHNIGCQLDELRPAEFGDYFPPMPMVPASNPSGSASNASIPSSHHGPVPSMSVITTGQLPPLPSPGSHLSWHPHQHQHRPKYGRQHTPPPPIISTSTNASVTANPSPPRTASPHPIQKLRKPKKTINSSFHTTLLDGTVPPINVLIVEDNIINLKLLEAFMKRLKVRWATAMNGREAVNKWRAGGFHLVLMDIQLPIMGGLEATKEIRRYERLNNIGVFSRTVSGQSLKGSSVSGRNLSGKAGNNNHLLEPLRPEDKLENPEAFKSPVIIVALTASSLQSDRNEALAAGCNDFLTKPVNIVWLEQKVTEWGCMQALIDFEGWRKWRKFDEQQNPHHDPVATTTISTTTTTPELANAGKPETAVQQRKSQPNIATSGNGKVIASPSTSNNSNGNGNGNGNSNVVAGIARDGGGSLVSSKSVPAPGKEIGCNSSLEGSSSMIAPNGSSLLEASGSPSARSASGSSNVSASTDAKKGNRSRARSTPRSPNI</sequence>
<accession>A0A0A0HVY6</accession>
<keyword evidence="2" id="KW-0902">Two-component regulatory system</keyword>
<dbReference type="PANTHER" id="PTHR43719">
    <property type="entry name" value="TWO-COMPONENT HISTIDINE KINASE"/>
    <property type="match status" value="1"/>
</dbReference>
<dbReference type="InterPro" id="IPR050956">
    <property type="entry name" value="2C_system_His_kinase"/>
</dbReference>
<name>A0A0A0HVY6_PARBD</name>
<feature type="compositionally biased region" description="Polar residues" evidence="5">
    <location>
        <begin position="698"/>
        <end position="715"/>
    </location>
</feature>
<dbReference type="VEuPathDB" id="FungiDB:PADG_12275"/>
<dbReference type="HOGENOM" id="CLU_008307_1_0_1"/>
<keyword evidence="1 4" id="KW-0597">Phosphoprotein</keyword>
<evidence type="ECO:0000259" key="6">
    <source>
        <dbReference type="PROSITE" id="PS50110"/>
    </source>
</evidence>
<feature type="compositionally biased region" description="Low complexity" evidence="5">
    <location>
        <begin position="76"/>
        <end position="87"/>
    </location>
</feature>
<dbReference type="EMBL" id="KN275967">
    <property type="protein sequence ID" value="KGM91595.1"/>
    <property type="molecule type" value="Genomic_DNA"/>
</dbReference>
<feature type="region of interest" description="Disordered" evidence="5">
    <location>
        <begin position="798"/>
        <end position="956"/>
    </location>
</feature>
<dbReference type="AlphaFoldDB" id="A0A0A0HVY6"/>
<dbReference type="InterPro" id="IPR011006">
    <property type="entry name" value="CheY-like_superfamily"/>
</dbReference>
<evidence type="ECO:0000256" key="3">
    <source>
        <dbReference type="ARBA" id="ARBA00093463"/>
    </source>
</evidence>
<feature type="compositionally biased region" description="Low complexity" evidence="5">
    <location>
        <begin position="495"/>
        <end position="511"/>
    </location>
</feature>
<dbReference type="OMA" id="WRKFDEQ"/>
<dbReference type="GeneID" id="22588172"/>
<proteinExistence type="inferred from homology"/>
<feature type="compositionally biased region" description="Polar residues" evidence="5">
    <location>
        <begin position="897"/>
        <end position="916"/>
    </location>
</feature>
<protein>
    <recommendedName>
        <fullName evidence="6">Response regulatory domain-containing protein</fullName>
    </recommendedName>
</protein>
<feature type="domain" description="Response regulatory" evidence="6">
    <location>
        <begin position="611"/>
        <end position="779"/>
    </location>
</feature>
<dbReference type="KEGG" id="pbn:PADG_12275"/>
<feature type="compositionally biased region" description="Low complexity" evidence="5">
    <location>
        <begin position="918"/>
        <end position="936"/>
    </location>
</feature>
<keyword evidence="8" id="KW-1185">Reference proteome</keyword>
<dbReference type="InParanoid" id="A0A0A0HVY6"/>
<dbReference type="Pfam" id="PF00072">
    <property type="entry name" value="Response_reg"/>
    <property type="match status" value="1"/>
</dbReference>
<feature type="compositionally biased region" description="Polar residues" evidence="5">
    <location>
        <begin position="830"/>
        <end position="845"/>
    </location>
</feature>
<feature type="compositionally biased region" description="Basic residues" evidence="5">
    <location>
        <begin position="539"/>
        <end position="552"/>
    </location>
</feature>
<feature type="compositionally biased region" description="Low complexity" evidence="5">
    <location>
        <begin position="297"/>
        <end position="311"/>
    </location>
</feature>
<feature type="compositionally biased region" description="Low complexity" evidence="5">
    <location>
        <begin position="809"/>
        <end position="818"/>
    </location>
</feature>
<feature type="compositionally biased region" description="Polar residues" evidence="5">
    <location>
        <begin position="120"/>
        <end position="149"/>
    </location>
</feature>
<feature type="compositionally biased region" description="Low complexity" evidence="5">
    <location>
        <begin position="223"/>
        <end position="233"/>
    </location>
</feature>
<comment type="similarity">
    <text evidence="3">Belongs to the SSK1 family.</text>
</comment>
<dbReference type="SMART" id="SM00448">
    <property type="entry name" value="REC"/>
    <property type="match status" value="1"/>
</dbReference>
<dbReference type="OrthoDB" id="21225at2759"/>
<evidence type="ECO:0000256" key="5">
    <source>
        <dbReference type="SAM" id="MobiDB-lite"/>
    </source>
</evidence>
<dbReference type="PANTHER" id="PTHR43719:SF28">
    <property type="entry name" value="PEROXIDE STRESS-ACTIVATED HISTIDINE KINASE MAK1-RELATED"/>
    <property type="match status" value="1"/>
</dbReference>
<gene>
    <name evidence="7" type="ORF">PADG_12275</name>
</gene>
<dbReference type="Gene3D" id="3.40.50.2300">
    <property type="match status" value="1"/>
</dbReference>
<feature type="modified residue" description="4-aspartylphosphate" evidence="4">
    <location>
        <position position="660"/>
    </location>
</feature>
<dbReference type="PROSITE" id="PS50110">
    <property type="entry name" value="RESPONSE_REGULATORY"/>
    <property type="match status" value="1"/>
</dbReference>
<feature type="region of interest" description="Disordered" evidence="5">
    <location>
        <begin position="277"/>
        <end position="324"/>
    </location>
</feature>
<feature type="region of interest" description="Disordered" evidence="5">
    <location>
        <begin position="495"/>
        <end position="591"/>
    </location>
</feature>
<feature type="region of interest" description="Disordered" evidence="5">
    <location>
        <begin position="215"/>
        <end position="240"/>
    </location>
</feature>
<dbReference type="GO" id="GO:0000156">
    <property type="term" value="F:phosphorelay response regulator activity"/>
    <property type="evidence" value="ECO:0007669"/>
    <property type="project" value="UniProtKB-ARBA"/>
</dbReference>
<evidence type="ECO:0000256" key="4">
    <source>
        <dbReference type="PROSITE-ProRule" id="PRU00169"/>
    </source>
</evidence>
<dbReference type="InterPro" id="IPR001789">
    <property type="entry name" value="Sig_transdc_resp-reg_receiver"/>
</dbReference>
<evidence type="ECO:0000313" key="8">
    <source>
        <dbReference type="Proteomes" id="UP000001628"/>
    </source>
</evidence>